<dbReference type="SUPFAM" id="SSF140931">
    <property type="entry name" value="Fic-like"/>
    <property type="match status" value="1"/>
</dbReference>
<dbReference type="InterPro" id="IPR003812">
    <property type="entry name" value="Fido"/>
</dbReference>
<gene>
    <name evidence="4" type="ORF">NCTC11009_02351</name>
</gene>
<protein>
    <submittedName>
        <fullName evidence="4">Protein involved in cell division</fullName>
    </submittedName>
</protein>
<name>A0A2X1UPX1_9BURK</name>
<evidence type="ECO:0000313" key="4">
    <source>
        <dbReference type="EMBL" id="SPY09098.1"/>
    </source>
</evidence>
<dbReference type="PANTHER" id="PTHR13504:SF38">
    <property type="entry name" value="FIDO DOMAIN-CONTAINING PROTEIN"/>
    <property type="match status" value="1"/>
</dbReference>
<dbReference type="RefSeq" id="WP_113062926.1">
    <property type="nucleotide sequence ID" value="NZ_UATH01000001.1"/>
</dbReference>
<accession>A0A2X1UPX1</accession>
<evidence type="ECO:0000256" key="2">
    <source>
        <dbReference type="PIRSR" id="PIRSR640198-3"/>
    </source>
</evidence>
<proteinExistence type="predicted"/>
<evidence type="ECO:0000259" key="3">
    <source>
        <dbReference type="PROSITE" id="PS51459"/>
    </source>
</evidence>
<dbReference type="Proteomes" id="UP000250242">
    <property type="component" value="Unassembled WGS sequence"/>
</dbReference>
<dbReference type="PROSITE" id="PS51459">
    <property type="entry name" value="FIDO"/>
    <property type="match status" value="1"/>
</dbReference>
<reference evidence="4 5" key="1">
    <citation type="submission" date="2018-06" db="EMBL/GenBank/DDBJ databases">
        <authorList>
            <consortium name="Pathogen Informatics"/>
            <person name="Doyle S."/>
        </authorList>
    </citation>
    <scope>NUCLEOTIDE SEQUENCE [LARGE SCALE GENOMIC DNA]</scope>
    <source>
        <strain evidence="4 5">NCTC11009</strain>
    </source>
</reference>
<organism evidence="4 5">
    <name type="scientific">Oligella urethralis</name>
    <dbReference type="NCBI Taxonomy" id="90245"/>
    <lineage>
        <taxon>Bacteria</taxon>
        <taxon>Pseudomonadati</taxon>
        <taxon>Pseudomonadota</taxon>
        <taxon>Betaproteobacteria</taxon>
        <taxon>Burkholderiales</taxon>
        <taxon>Alcaligenaceae</taxon>
        <taxon>Oligella</taxon>
    </lineage>
</organism>
<keyword evidence="4" id="KW-0131">Cell cycle</keyword>
<dbReference type="GO" id="GO:0051301">
    <property type="term" value="P:cell division"/>
    <property type="evidence" value="ECO:0007669"/>
    <property type="project" value="UniProtKB-KW"/>
</dbReference>
<dbReference type="EMBL" id="UATH01000001">
    <property type="protein sequence ID" value="SPY09098.1"/>
    <property type="molecule type" value="Genomic_DNA"/>
</dbReference>
<feature type="active site" evidence="1">
    <location>
        <position position="165"/>
    </location>
</feature>
<evidence type="ECO:0000313" key="5">
    <source>
        <dbReference type="Proteomes" id="UP000250242"/>
    </source>
</evidence>
<dbReference type="Pfam" id="PF02661">
    <property type="entry name" value="Fic"/>
    <property type="match status" value="1"/>
</dbReference>
<feature type="site" description="Important for autoinhibition of adenylyltransferase activity" evidence="2">
    <location>
        <position position="34"/>
    </location>
</feature>
<sequence length="245" mass="27812">MTTLPKLSELTSSERRELFAYLRTAITHHSNAMEGVSLTYGETKRLLEEGFTAPNKPLSDHLIILGFANAFDEVVLESYARQPLTTSFIKDLHATLFKTALAACPDKIDKPVGAYRTDERYIVGLSAPLASPRQISNQLENLLYVNQPKSMQDIAKFHIDFELIHPFAGGNGRVGRLLITYQSVQNDLIPPLIENEHRKDYLNAISDPAALTDFLYEAQKQSYHFVEERHQQNKQDREPDIELDL</sequence>
<dbReference type="PANTHER" id="PTHR13504">
    <property type="entry name" value="FIDO DOMAIN-CONTAINING PROTEIN DDB_G0283145"/>
    <property type="match status" value="1"/>
</dbReference>
<evidence type="ECO:0000256" key="1">
    <source>
        <dbReference type="PIRSR" id="PIRSR640198-1"/>
    </source>
</evidence>
<dbReference type="AlphaFoldDB" id="A0A2X1UPX1"/>
<dbReference type="InterPro" id="IPR036597">
    <property type="entry name" value="Fido-like_dom_sf"/>
</dbReference>
<keyword evidence="4" id="KW-0132">Cell division</keyword>
<dbReference type="Gene3D" id="1.10.3290.10">
    <property type="entry name" value="Fido-like domain"/>
    <property type="match status" value="1"/>
</dbReference>
<dbReference type="InterPro" id="IPR040198">
    <property type="entry name" value="Fido_containing"/>
</dbReference>
<feature type="domain" description="Fido" evidence="3">
    <location>
        <begin position="84"/>
        <end position="228"/>
    </location>
</feature>